<dbReference type="RefSeq" id="YP_009140973.1">
    <property type="nucleotide sequence ID" value="NC_027132.1"/>
</dbReference>
<protein>
    <submittedName>
        <fullName evidence="1">Uncharacterized protein</fullName>
    </submittedName>
</protein>
<reference evidence="1 2" key="1">
    <citation type="submission" date="2013-12" db="EMBL/GenBank/DDBJ databases">
        <title>Ecological redundancy of diverse viral populations within a natural community.</title>
        <authorList>
            <person name="Gregory A.C."/>
            <person name="LaButti K."/>
            <person name="Copeland A."/>
            <person name="Woyke T."/>
            <person name="Sullivan M.B."/>
        </authorList>
    </citation>
    <scope>NUCLEOTIDE SEQUENCE [LARGE SCALE GENOMIC DNA]</scope>
    <source>
        <strain evidence="1">Syn7803US120</strain>
    </source>
</reference>
<sequence>MTNPNALYEDMEKLNALYEELCWGHDDELTFTHENGRVIIYNKSQEQIK</sequence>
<gene>
    <name evidence="1" type="ORF">Syn7803US120_184</name>
</gene>
<evidence type="ECO:0000313" key="2">
    <source>
        <dbReference type="Proteomes" id="UP000033009"/>
    </source>
</evidence>
<keyword evidence="2" id="KW-1185">Reference proteome</keyword>
<name>A0A0E3FHE8_9CAUD</name>
<dbReference type="EMBL" id="KJ019082">
    <property type="protein sequence ID" value="AIX26905.1"/>
    <property type="molecule type" value="Genomic_DNA"/>
</dbReference>
<proteinExistence type="predicted"/>
<organism evidence="1 2">
    <name type="scientific">Synechococcus phage ACG-2014i</name>
    <dbReference type="NCBI Taxonomy" id="1493513"/>
    <lineage>
        <taxon>Viruses</taxon>
        <taxon>Duplodnaviria</taxon>
        <taxon>Heunggongvirae</taxon>
        <taxon>Uroviricota</taxon>
        <taxon>Caudoviricetes</taxon>
        <taxon>Pantevenvirales</taxon>
        <taxon>Kyanoviridae</taxon>
        <taxon>Chalconvirus</taxon>
        <taxon>Chalconvirus acg2014i</taxon>
    </lineage>
</organism>
<accession>A0A0E3FHE8</accession>
<dbReference type="Proteomes" id="UP000033009">
    <property type="component" value="Segment"/>
</dbReference>
<dbReference type="Pfam" id="PF23821">
    <property type="entry name" value="DUF7191"/>
    <property type="match status" value="1"/>
</dbReference>
<dbReference type="InterPro" id="IPR055615">
    <property type="entry name" value="DUF7191"/>
</dbReference>
<evidence type="ECO:0000313" key="1">
    <source>
        <dbReference type="EMBL" id="AIX26905.1"/>
    </source>
</evidence>
<dbReference type="GeneID" id="24405031"/>
<dbReference type="KEGG" id="vg:24405031"/>